<proteinExistence type="predicted"/>
<dbReference type="AlphaFoldDB" id="A0A494Y0N9"/>
<protein>
    <submittedName>
        <fullName evidence="2">DUF4145 domain-containing protein</fullName>
    </submittedName>
</protein>
<organism evidence="2 3">
    <name type="scientific">Pararobbsia silviterrae</name>
    <dbReference type="NCBI Taxonomy" id="1792498"/>
    <lineage>
        <taxon>Bacteria</taxon>
        <taxon>Pseudomonadati</taxon>
        <taxon>Pseudomonadota</taxon>
        <taxon>Betaproteobacteria</taxon>
        <taxon>Burkholderiales</taxon>
        <taxon>Burkholderiaceae</taxon>
        <taxon>Pararobbsia</taxon>
    </lineage>
</organism>
<dbReference type="EMBL" id="RBZU01000003">
    <property type="protein sequence ID" value="RKP56345.1"/>
    <property type="molecule type" value="Genomic_DNA"/>
</dbReference>
<dbReference type="OrthoDB" id="9808624at2"/>
<gene>
    <name evidence="2" type="ORF">D7S86_08065</name>
</gene>
<dbReference type="Pfam" id="PF13643">
    <property type="entry name" value="DUF4145"/>
    <property type="match status" value="1"/>
</dbReference>
<comment type="caution">
    <text evidence="2">The sequence shown here is derived from an EMBL/GenBank/DDBJ whole genome shotgun (WGS) entry which is preliminary data.</text>
</comment>
<accession>A0A494Y0N9</accession>
<name>A0A494Y0N9_9BURK</name>
<dbReference type="InterPro" id="IPR025285">
    <property type="entry name" value="DUF4145"/>
</dbReference>
<evidence type="ECO:0000313" key="3">
    <source>
        <dbReference type="Proteomes" id="UP000270342"/>
    </source>
</evidence>
<evidence type="ECO:0000259" key="1">
    <source>
        <dbReference type="Pfam" id="PF13643"/>
    </source>
</evidence>
<dbReference type="Proteomes" id="UP000270342">
    <property type="component" value="Unassembled WGS sequence"/>
</dbReference>
<evidence type="ECO:0000313" key="2">
    <source>
        <dbReference type="EMBL" id="RKP56345.1"/>
    </source>
</evidence>
<reference evidence="2 3" key="1">
    <citation type="submission" date="2018-10" db="EMBL/GenBank/DDBJ databases">
        <title>Robbsia sp. DHC34, isolated from soil.</title>
        <authorList>
            <person name="Gao Z.-H."/>
            <person name="Qiu L.-H."/>
        </authorList>
    </citation>
    <scope>NUCLEOTIDE SEQUENCE [LARGE SCALE GENOMIC DNA]</scope>
    <source>
        <strain evidence="2 3">DHC34</strain>
    </source>
</reference>
<keyword evidence="3" id="KW-1185">Reference proteome</keyword>
<feature type="domain" description="DUF4145" evidence="1">
    <location>
        <begin position="2"/>
        <end position="73"/>
    </location>
</feature>
<sequence length="121" mass="13005">MSPRAACALLRVSIEKLCNVLKAEGHSLNDKIGDLVRRGLPEQTKQSLDAVRVIGNNAVHPGVMSNDDVAEVSTILFALVNYIVDDRITRPKMAAQVFASLPPGALKAIEKRDNGKAEGSK</sequence>